<dbReference type="EMBL" id="KI685950">
    <property type="protein sequence ID" value="ETK88322.1"/>
    <property type="molecule type" value="Genomic_DNA"/>
</dbReference>
<dbReference type="EMBL" id="KI672556">
    <property type="protein sequence ID" value="ETL41723.1"/>
    <property type="molecule type" value="Genomic_DNA"/>
</dbReference>
<reference evidence="2 3" key="2">
    <citation type="submission" date="2013-11" db="EMBL/GenBank/DDBJ databases">
        <title>The Genome Sequence of Phytophthora parasitica CJ05E6.</title>
        <authorList>
            <consortium name="The Broad Institute Genomics Platform"/>
            <person name="Russ C."/>
            <person name="Tyler B."/>
            <person name="Panabieres F."/>
            <person name="Shan W."/>
            <person name="Tripathy S."/>
            <person name="Grunwald N."/>
            <person name="Machado M."/>
            <person name="Johnson C.S."/>
            <person name="Arredondo F."/>
            <person name="Hong C."/>
            <person name="Coffey M."/>
            <person name="Young S.K."/>
            <person name="Zeng Q."/>
            <person name="Gargeya S."/>
            <person name="Fitzgerald M."/>
            <person name="Abouelleil A."/>
            <person name="Alvarado L."/>
            <person name="Chapman S.B."/>
            <person name="Gainer-Dewar J."/>
            <person name="Goldberg J."/>
            <person name="Griggs A."/>
            <person name="Gujja S."/>
            <person name="Hansen M."/>
            <person name="Howarth C."/>
            <person name="Imamovic A."/>
            <person name="Ireland A."/>
            <person name="Larimer J."/>
            <person name="McCowan C."/>
            <person name="Murphy C."/>
            <person name="Pearson M."/>
            <person name="Poon T.W."/>
            <person name="Priest M."/>
            <person name="Roberts A."/>
            <person name="Saif S."/>
            <person name="Shea T."/>
            <person name="Sykes S."/>
            <person name="Wortman J."/>
            <person name="Nusbaum C."/>
            <person name="Birren B."/>
        </authorList>
    </citation>
    <scope>NUCLEOTIDE SEQUENCE [LARGE SCALE GENOMIC DNA]</scope>
    <source>
        <strain evidence="2 3">CJ05E6</strain>
    </source>
</reference>
<dbReference type="Proteomes" id="UP000053236">
    <property type="component" value="Unassembled WGS sequence"/>
</dbReference>
<gene>
    <name evidence="1" type="ORF">L915_07411</name>
    <name evidence="2" type="ORF">L916_07355</name>
</gene>
<evidence type="ECO:0000313" key="2">
    <source>
        <dbReference type="EMBL" id="ETL41723.1"/>
    </source>
</evidence>
<evidence type="ECO:0000313" key="1">
    <source>
        <dbReference type="EMBL" id="ETK88322.1"/>
    </source>
</evidence>
<dbReference type="AlphaFoldDB" id="W2GZB8"/>
<organism evidence="1">
    <name type="scientific">Phytophthora nicotianae</name>
    <name type="common">Potato buckeye rot agent</name>
    <name type="synonym">Phytophthora parasitica</name>
    <dbReference type="NCBI Taxonomy" id="4792"/>
    <lineage>
        <taxon>Eukaryota</taxon>
        <taxon>Sar</taxon>
        <taxon>Stramenopiles</taxon>
        <taxon>Oomycota</taxon>
        <taxon>Peronosporomycetes</taxon>
        <taxon>Peronosporales</taxon>
        <taxon>Peronosporaceae</taxon>
        <taxon>Phytophthora</taxon>
    </lineage>
</organism>
<proteinExistence type="predicted"/>
<reference evidence="1" key="1">
    <citation type="submission" date="2013-11" db="EMBL/GenBank/DDBJ databases">
        <title>The Genome Sequence of Phytophthora parasitica CJ02B3.</title>
        <authorList>
            <consortium name="The Broad Institute Genomics Platform"/>
            <person name="Russ C."/>
            <person name="Tyler B."/>
            <person name="Panabieres F."/>
            <person name="Shan W."/>
            <person name="Tripathy S."/>
            <person name="Grunwald N."/>
            <person name="Machado M."/>
            <person name="Johnson C.S."/>
            <person name="Arredondo F."/>
            <person name="Hong C."/>
            <person name="Coffey M."/>
            <person name="Young S.K."/>
            <person name="Zeng Q."/>
            <person name="Gargeya S."/>
            <person name="Fitzgerald M."/>
            <person name="Abouelleil A."/>
            <person name="Alvarado L."/>
            <person name="Chapman S.B."/>
            <person name="Gainer-Dewar J."/>
            <person name="Goldberg J."/>
            <person name="Griggs A."/>
            <person name="Gujja S."/>
            <person name="Hansen M."/>
            <person name="Howarth C."/>
            <person name="Imamovic A."/>
            <person name="Ireland A."/>
            <person name="Larimer J."/>
            <person name="McCowan C."/>
            <person name="Murphy C."/>
            <person name="Pearson M."/>
            <person name="Poon T.W."/>
            <person name="Priest M."/>
            <person name="Roberts A."/>
            <person name="Saif S."/>
            <person name="Shea T."/>
            <person name="Sykes S."/>
            <person name="Wortman J."/>
            <person name="Nusbaum C."/>
            <person name="Birren B."/>
        </authorList>
    </citation>
    <scope>NUCLEOTIDE SEQUENCE [LARGE SCALE GENOMIC DNA]</scope>
    <source>
        <strain evidence="1">CJ02B3</strain>
    </source>
</reference>
<name>W2GZB8_PHYNI</name>
<accession>W2GZB8</accession>
<sequence>MSNATSFLSAGGSFLISNTGPCHAFLSPSTLHRKLTSRRKLIRGPLWLCCDTKVQNL</sequence>
<protein>
    <submittedName>
        <fullName evidence="1">Uncharacterized protein</fullName>
    </submittedName>
</protein>
<dbReference type="Proteomes" id="UP000053864">
    <property type="component" value="Unassembled WGS sequence"/>
</dbReference>
<evidence type="ECO:0000313" key="3">
    <source>
        <dbReference type="Proteomes" id="UP000053864"/>
    </source>
</evidence>